<evidence type="ECO:0000259" key="1">
    <source>
        <dbReference type="PROSITE" id="PS50011"/>
    </source>
</evidence>
<keyword evidence="2" id="KW-0808">Transferase</keyword>
<feature type="non-terminal residue" evidence="2">
    <location>
        <position position="218"/>
    </location>
</feature>
<reference evidence="2" key="1">
    <citation type="journal article" date="2020" name="Stud. Mycol.">
        <title>101 Dothideomycetes genomes: a test case for predicting lifestyles and emergence of pathogens.</title>
        <authorList>
            <person name="Haridas S."/>
            <person name="Albert R."/>
            <person name="Binder M."/>
            <person name="Bloem J."/>
            <person name="Labutti K."/>
            <person name="Salamov A."/>
            <person name="Andreopoulos B."/>
            <person name="Baker S."/>
            <person name="Barry K."/>
            <person name="Bills G."/>
            <person name="Bluhm B."/>
            <person name="Cannon C."/>
            <person name="Castanera R."/>
            <person name="Culley D."/>
            <person name="Daum C."/>
            <person name="Ezra D."/>
            <person name="Gonzalez J."/>
            <person name="Henrissat B."/>
            <person name="Kuo A."/>
            <person name="Liang C."/>
            <person name="Lipzen A."/>
            <person name="Lutzoni F."/>
            <person name="Magnuson J."/>
            <person name="Mondo S."/>
            <person name="Nolan M."/>
            <person name="Ohm R."/>
            <person name="Pangilinan J."/>
            <person name="Park H.-J."/>
            <person name="Ramirez L."/>
            <person name="Alfaro M."/>
            <person name="Sun H."/>
            <person name="Tritt A."/>
            <person name="Yoshinaga Y."/>
            <person name="Zwiers L.-H."/>
            <person name="Turgeon B."/>
            <person name="Goodwin S."/>
            <person name="Spatafora J."/>
            <person name="Crous P."/>
            <person name="Grigoriev I."/>
        </authorList>
    </citation>
    <scope>NUCLEOTIDE SEQUENCE</scope>
    <source>
        <strain evidence="2">CBS 122367</strain>
    </source>
</reference>
<sequence>VPLALLSNLGISASAIVEKVLCRRVALARKTMKCTRKWTISDALREVYHLQNLRHFHIVQLVGTYLQGRVFSILMYPAADCHLGTFLEDTADMQETPSSNVESWHRRLFLGSTFTCLASAIAYVHHNTTKHMDVKPQNILVRKIREPSPDDVEVLYWRIYLSDFGLSRSFTSNDESQTNGPTSRTPKYCAPEVYDSDARGRSADIFSLGCVYAEILTT</sequence>
<dbReference type="OrthoDB" id="4062651at2759"/>
<dbReference type="CDD" id="cd00180">
    <property type="entry name" value="PKc"/>
    <property type="match status" value="1"/>
</dbReference>
<dbReference type="Pfam" id="PF00069">
    <property type="entry name" value="Pkinase"/>
    <property type="match status" value="1"/>
</dbReference>
<feature type="non-terminal residue" evidence="2">
    <location>
        <position position="1"/>
    </location>
</feature>
<dbReference type="InterPro" id="IPR000719">
    <property type="entry name" value="Prot_kinase_dom"/>
</dbReference>
<dbReference type="GO" id="GO:0005524">
    <property type="term" value="F:ATP binding"/>
    <property type="evidence" value="ECO:0007669"/>
    <property type="project" value="InterPro"/>
</dbReference>
<gene>
    <name evidence="2" type="ORF">K458DRAFT_258922</name>
</gene>
<dbReference type="EMBL" id="MU005572">
    <property type="protein sequence ID" value="KAF2689708.1"/>
    <property type="molecule type" value="Genomic_DNA"/>
</dbReference>
<dbReference type="SMART" id="SM00220">
    <property type="entry name" value="S_TKc"/>
    <property type="match status" value="1"/>
</dbReference>
<accession>A0A6G1JGY7</accession>
<dbReference type="InterPro" id="IPR011009">
    <property type="entry name" value="Kinase-like_dom_sf"/>
</dbReference>
<feature type="domain" description="Protein kinase" evidence="1">
    <location>
        <begin position="3"/>
        <end position="218"/>
    </location>
</feature>
<dbReference type="GO" id="GO:0004674">
    <property type="term" value="F:protein serine/threonine kinase activity"/>
    <property type="evidence" value="ECO:0007669"/>
    <property type="project" value="TreeGrafter"/>
</dbReference>
<dbReference type="PANTHER" id="PTHR24359">
    <property type="entry name" value="SERINE/THREONINE-PROTEIN KINASE SBK1"/>
    <property type="match status" value="1"/>
</dbReference>
<organism evidence="2 3">
    <name type="scientific">Lentithecium fluviatile CBS 122367</name>
    <dbReference type="NCBI Taxonomy" id="1168545"/>
    <lineage>
        <taxon>Eukaryota</taxon>
        <taxon>Fungi</taxon>
        <taxon>Dikarya</taxon>
        <taxon>Ascomycota</taxon>
        <taxon>Pezizomycotina</taxon>
        <taxon>Dothideomycetes</taxon>
        <taxon>Pleosporomycetidae</taxon>
        <taxon>Pleosporales</taxon>
        <taxon>Massarineae</taxon>
        <taxon>Lentitheciaceae</taxon>
        <taxon>Lentithecium</taxon>
    </lineage>
</organism>
<dbReference type="AlphaFoldDB" id="A0A6G1JGY7"/>
<dbReference type="SUPFAM" id="SSF56112">
    <property type="entry name" value="Protein kinase-like (PK-like)"/>
    <property type="match status" value="1"/>
</dbReference>
<dbReference type="Proteomes" id="UP000799291">
    <property type="component" value="Unassembled WGS sequence"/>
</dbReference>
<keyword evidence="2" id="KW-0418">Kinase</keyword>
<evidence type="ECO:0000313" key="3">
    <source>
        <dbReference type="Proteomes" id="UP000799291"/>
    </source>
</evidence>
<dbReference type="Gene3D" id="1.10.510.10">
    <property type="entry name" value="Transferase(Phosphotransferase) domain 1"/>
    <property type="match status" value="1"/>
</dbReference>
<keyword evidence="3" id="KW-1185">Reference proteome</keyword>
<proteinExistence type="predicted"/>
<evidence type="ECO:0000313" key="2">
    <source>
        <dbReference type="EMBL" id="KAF2689708.1"/>
    </source>
</evidence>
<dbReference type="PANTHER" id="PTHR24359:SF1">
    <property type="entry name" value="INHIBITOR OF NUCLEAR FACTOR KAPPA-B KINASE EPSILON SUBUNIT HOMOLOG 1-RELATED"/>
    <property type="match status" value="1"/>
</dbReference>
<protein>
    <submittedName>
        <fullName evidence="2">Kinase-like protein</fullName>
    </submittedName>
</protein>
<name>A0A6G1JGY7_9PLEO</name>
<dbReference type="PROSITE" id="PS50011">
    <property type="entry name" value="PROTEIN_KINASE_DOM"/>
    <property type="match status" value="1"/>
</dbReference>